<evidence type="ECO:0000259" key="1">
    <source>
        <dbReference type="Pfam" id="PF04313"/>
    </source>
</evidence>
<dbReference type="GO" id="GO:0009035">
    <property type="term" value="F:type I site-specific deoxyribonuclease activity"/>
    <property type="evidence" value="ECO:0007669"/>
    <property type="project" value="UniProtKB-EC"/>
</dbReference>
<feature type="domain" description="Restriction endonuclease type I HsdR N-terminal" evidence="1">
    <location>
        <begin position="37"/>
        <end position="87"/>
    </location>
</feature>
<dbReference type="Gene3D" id="3.90.1570.50">
    <property type="match status" value="1"/>
</dbReference>
<dbReference type="Pfam" id="PF04313">
    <property type="entry name" value="HSDR_N"/>
    <property type="match status" value="1"/>
</dbReference>
<gene>
    <name evidence="2" type="ORF">S03H2_04207</name>
</gene>
<dbReference type="AlphaFoldDB" id="X1ER03"/>
<dbReference type="GO" id="GO:0003677">
    <property type="term" value="F:DNA binding"/>
    <property type="evidence" value="ECO:0007669"/>
    <property type="project" value="UniProtKB-KW"/>
</dbReference>
<dbReference type="InterPro" id="IPR007409">
    <property type="entry name" value="Restrct_endonuc_type1_HsdR_N"/>
</dbReference>
<name>X1ER03_9ZZZZ</name>
<comment type="caution">
    <text evidence="2">The sequence shown here is derived from an EMBL/GenBank/DDBJ whole genome shotgun (WGS) entry which is preliminary data.</text>
</comment>
<dbReference type="GO" id="GO:0005524">
    <property type="term" value="F:ATP binding"/>
    <property type="evidence" value="ECO:0007669"/>
    <property type="project" value="UniProtKB-KW"/>
</dbReference>
<accession>X1ER03</accession>
<proteinExistence type="predicted"/>
<dbReference type="GO" id="GO:0009307">
    <property type="term" value="P:DNA restriction-modification system"/>
    <property type="evidence" value="ECO:0007669"/>
    <property type="project" value="UniProtKB-KW"/>
</dbReference>
<protein>
    <recommendedName>
        <fullName evidence="1">Restriction endonuclease type I HsdR N-terminal domain-containing protein</fullName>
    </recommendedName>
</protein>
<organism evidence="2">
    <name type="scientific">marine sediment metagenome</name>
    <dbReference type="NCBI Taxonomy" id="412755"/>
    <lineage>
        <taxon>unclassified sequences</taxon>
        <taxon>metagenomes</taxon>
        <taxon>ecological metagenomes</taxon>
    </lineage>
</organism>
<dbReference type="EMBL" id="BARU01001645">
    <property type="protein sequence ID" value="GAH19549.1"/>
    <property type="molecule type" value="Genomic_DNA"/>
</dbReference>
<evidence type="ECO:0000313" key="2">
    <source>
        <dbReference type="EMBL" id="GAH19549.1"/>
    </source>
</evidence>
<sequence length="105" mass="12271">MENNKRSEISYLVQNILPLFTSQLGFPQPEDEQNTRINQIPVRIASSVKKPDIVYYWEGIPVFLIEAKKYGKSERDAIDQALSYIRNYPVNYSKDGIRPRFLLSF</sequence>
<reference evidence="2" key="1">
    <citation type="journal article" date="2014" name="Front. Microbiol.">
        <title>High frequency of phylogenetically diverse reductive dehalogenase-homologous genes in deep subseafloor sedimentary metagenomes.</title>
        <authorList>
            <person name="Kawai M."/>
            <person name="Futagami T."/>
            <person name="Toyoda A."/>
            <person name="Takaki Y."/>
            <person name="Nishi S."/>
            <person name="Hori S."/>
            <person name="Arai W."/>
            <person name="Tsubouchi T."/>
            <person name="Morono Y."/>
            <person name="Uchiyama I."/>
            <person name="Ito T."/>
            <person name="Fujiyama A."/>
            <person name="Inagaki F."/>
            <person name="Takami H."/>
        </authorList>
    </citation>
    <scope>NUCLEOTIDE SEQUENCE</scope>
    <source>
        <strain evidence="2">Expedition CK06-06</strain>
    </source>
</reference>